<organism evidence="3 4">
    <name type="scientific">Chitinophaga flava</name>
    <dbReference type="NCBI Taxonomy" id="2259036"/>
    <lineage>
        <taxon>Bacteria</taxon>
        <taxon>Pseudomonadati</taxon>
        <taxon>Bacteroidota</taxon>
        <taxon>Chitinophagia</taxon>
        <taxon>Chitinophagales</taxon>
        <taxon>Chitinophagaceae</taxon>
        <taxon>Chitinophaga</taxon>
    </lineage>
</organism>
<dbReference type="InterPro" id="IPR023393">
    <property type="entry name" value="START-like_dom_sf"/>
</dbReference>
<proteinExistence type="inferred from homology"/>
<evidence type="ECO:0000256" key="1">
    <source>
        <dbReference type="ARBA" id="ARBA00006817"/>
    </source>
</evidence>
<reference evidence="3 4" key="1">
    <citation type="submission" date="2018-05" db="EMBL/GenBank/DDBJ databases">
        <title>Chitinophaga sp. K3CV102501T nov., isolated from isolated from a monsoon evergreen broad-leaved forest soil.</title>
        <authorList>
            <person name="Lv Y."/>
        </authorList>
    </citation>
    <scope>NUCLEOTIDE SEQUENCE [LARGE SCALE GENOMIC DNA]</scope>
    <source>
        <strain evidence="3 4">GDMCC 1.1325</strain>
    </source>
</reference>
<comment type="caution">
    <text evidence="3">The sequence shown here is derived from an EMBL/GenBank/DDBJ whole genome shotgun (WGS) entry which is preliminary data.</text>
</comment>
<comment type="similarity">
    <text evidence="1">Belongs to the AHA1 family.</text>
</comment>
<sequence length="127" mass="14548">MKDFKKHFIIPAEPEEVYAALTNPATIRLWTGEVAEMSTEPGSEFSMWEESIVGKNLEFEPGRKIVQQWYFGEDEEAASIVTIILHPSKKGTDAELRHTNIPDEAYEDITTGWQEAYFGALIDFYKE</sequence>
<dbReference type="SUPFAM" id="SSF55961">
    <property type="entry name" value="Bet v1-like"/>
    <property type="match status" value="1"/>
</dbReference>
<feature type="domain" description="Activator of Hsp90 ATPase homologue 1/2-like C-terminal" evidence="2">
    <location>
        <begin position="12"/>
        <end position="117"/>
    </location>
</feature>
<dbReference type="Proteomes" id="UP000253410">
    <property type="component" value="Unassembled WGS sequence"/>
</dbReference>
<dbReference type="RefSeq" id="WP_113615388.1">
    <property type="nucleotide sequence ID" value="NZ_QFFJ01000001.1"/>
</dbReference>
<keyword evidence="4" id="KW-1185">Reference proteome</keyword>
<dbReference type="InterPro" id="IPR013538">
    <property type="entry name" value="ASHA1/2-like_C"/>
</dbReference>
<name>A0A365Y375_9BACT</name>
<evidence type="ECO:0000259" key="2">
    <source>
        <dbReference type="Pfam" id="PF08327"/>
    </source>
</evidence>
<dbReference type="Gene3D" id="3.30.530.20">
    <property type="match status" value="1"/>
</dbReference>
<dbReference type="AlphaFoldDB" id="A0A365Y375"/>
<dbReference type="Pfam" id="PF08327">
    <property type="entry name" value="AHSA1"/>
    <property type="match status" value="1"/>
</dbReference>
<accession>A0A365Y375</accession>
<evidence type="ECO:0000313" key="4">
    <source>
        <dbReference type="Proteomes" id="UP000253410"/>
    </source>
</evidence>
<evidence type="ECO:0000313" key="3">
    <source>
        <dbReference type="EMBL" id="RBL92788.1"/>
    </source>
</evidence>
<protein>
    <submittedName>
        <fullName evidence="3">ATPase</fullName>
    </submittedName>
</protein>
<gene>
    <name evidence="3" type="ORF">DF182_09485</name>
</gene>
<dbReference type="EMBL" id="QFFJ01000001">
    <property type="protein sequence ID" value="RBL92788.1"/>
    <property type="molecule type" value="Genomic_DNA"/>
</dbReference>
<dbReference type="OrthoDB" id="1445093at2"/>